<dbReference type="AlphaFoldDB" id="A0A2U2PMM9"/>
<protein>
    <recommendedName>
        <fullName evidence="4">DUF4328 domain-containing protein</fullName>
    </recommendedName>
</protein>
<dbReference type="RefSeq" id="WP_109414070.1">
    <property type="nucleotide sequence ID" value="NZ_QEAS01000001.1"/>
</dbReference>
<proteinExistence type="predicted"/>
<keyword evidence="1" id="KW-0812">Transmembrane</keyword>
<feature type="transmembrane region" description="Helical" evidence="1">
    <location>
        <begin position="12"/>
        <end position="36"/>
    </location>
</feature>
<feature type="transmembrane region" description="Helical" evidence="1">
    <location>
        <begin position="120"/>
        <end position="139"/>
    </location>
</feature>
<accession>A0A2U2PMM9</accession>
<evidence type="ECO:0000313" key="2">
    <source>
        <dbReference type="EMBL" id="PWG82651.1"/>
    </source>
</evidence>
<evidence type="ECO:0000256" key="1">
    <source>
        <dbReference type="SAM" id="Phobius"/>
    </source>
</evidence>
<organism evidence="2 3">
    <name type="scientific">Pararcticibacter amylolyticus</name>
    <dbReference type="NCBI Taxonomy" id="2173175"/>
    <lineage>
        <taxon>Bacteria</taxon>
        <taxon>Pseudomonadati</taxon>
        <taxon>Bacteroidota</taxon>
        <taxon>Sphingobacteriia</taxon>
        <taxon>Sphingobacteriales</taxon>
        <taxon>Sphingobacteriaceae</taxon>
        <taxon>Pararcticibacter</taxon>
    </lineage>
</organism>
<keyword evidence="3" id="KW-1185">Reference proteome</keyword>
<comment type="caution">
    <text evidence="2">The sequence shown here is derived from an EMBL/GenBank/DDBJ whole genome shotgun (WGS) entry which is preliminary data.</text>
</comment>
<keyword evidence="1" id="KW-1133">Transmembrane helix</keyword>
<sequence>MQENLLTSGWGAVVAFAALVMTILFYLTLYTTLNIIKTENRKLHPLTVWLLFIPGFNLVWNFFVVSGVSVSIKNELQSRNYDLIKRPAFVSGIVYAILAALGIIPLLLKIPFNLQIPETWMMFFSLLGLLQIFSLIDYWRKVNWYMKIIRNENNLFNNEEEDTKL</sequence>
<dbReference type="EMBL" id="QEAS01000001">
    <property type="protein sequence ID" value="PWG82651.1"/>
    <property type="molecule type" value="Genomic_DNA"/>
</dbReference>
<gene>
    <name evidence="2" type="ORF">DDR33_01980</name>
</gene>
<evidence type="ECO:0008006" key="4">
    <source>
        <dbReference type="Google" id="ProtNLM"/>
    </source>
</evidence>
<name>A0A2U2PMM9_9SPHI</name>
<dbReference type="Proteomes" id="UP000245647">
    <property type="component" value="Unassembled WGS sequence"/>
</dbReference>
<feature type="transmembrane region" description="Helical" evidence="1">
    <location>
        <begin position="48"/>
        <end position="68"/>
    </location>
</feature>
<feature type="transmembrane region" description="Helical" evidence="1">
    <location>
        <begin position="88"/>
        <end position="108"/>
    </location>
</feature>
<keyword evidence="1" id="KW-0472">Membrane</keyword>
<dbReference type="OrthoDB" id="674197at2"/>
<evidence type="ECO:0000313" key="3">
    <source>
        <dbReference type="Proteomes" id="UP000245647"/>
    </source>
</evidence>
<reference evidence="2 3" key="1">
    <citation type="submission" date="2018-04" db="EMBL/GenBank/DDBJ databases">
        <title>Pedobacter chongqingensis sp. nov., isolated from a rottenly hemp rope.</title>
        <authorList>
            <person name="Cai Y."/>
        </authorList>
    </citation>
    <scope>NUCLEOTIDE SEQUENCE [LARGE SCALE GENOMIC DNA]</scope>
    <source>
        <strain evidence="2 3">FJ4-8</strain>
    </source>
</reference>